<dbReference type="AlphaFoldDB" id="A0A9N9PSE7"/>
<reference evidence="3" key="1">
    <citation type="submission" date="2021-07" db="EMBL/GenBank/DDBJ databases">
        <authorList>
            <person name="Durling M."/>
        </authorList>
    </citation>
    <scope>NUCLEOTIDE SEQUENCE</scope>
</reference>
<evidence type="ECO:0000256" key="1">
    <source>
        <dbReference type="SAM" id="Coils"/>
    </source>
</evidence>
<evidence type="ECO:0000313" key="4">
    <source>
        <dbReference type="Proteomes" id="UP000696280"/>
    </source>
</evidence>
<protein>
    <submittedName>
        <fullName evidence="3">Uncharacterized protein</fullName>
    </submittedName>
</protein>
<keyword evidence="1" id="KW-0175">Coiled coil</keyword>
<feature type="compositionally biased region" description="Polar residues" evidence="2">
    <location>
        <begin position="470"/>
        <end position="482"/>
    </location>
</feature>
<dbReference type="OrthoDB" id="10345677at2759"/>
<evidence type="ECO:0000313" key="3">
    <source>
        <dbReference type="EMBL" id="CAG8957936.1"/>
    </source>
</evidence>
<name>A0A9N9PSE7_9HELO</name>
<feature type="region of interest" description="Disordered" evidence="2">
    <location>
        <begin position="550"/>
        <end position="637"/>
    </location>
</feature>
<dbReference type="CDD" id="cd22249">
    <property type="entry name" value="UDM1_RNF168_RNF169-like"/>
    <property type="match status" value="1"/>
</dbReference>
<feature type="compositionally biased region" description="Polar residues" evidence="2">
    <location>
        <begin position="452"/>
        <end position="462"/>
    </location>
</feature>
<feature type="region of interest" description="Disordered" evidence="2">
    <location>
        <begin position="118"/>
        <end position="192"/>
    </location>
</feature>
<feature type="region of interest" description="Disordered" evidence="2">
    <location>
        <begin position="452"/>
        <end position="527"/>
    </location>
</feature>
<dbReference type="Proteomes" id="UP000696280">
    <property type="component" value="Unassembled WGS sequence"/>
</dbReference>
<feature type="coiled-coil region" evidence="1">
    <location>
        <begin position="750"/>
        <end position="813"/>
    </location>
</feature>
<organism evidence="3 4">
    <name type="scientific">Hymenoscyphus fraxineus</name>
    <dbReference type="NCBI Taxonomy" id="746836"/>
    <lineage>
        <taxon>Eukaryota</taxon>
        <taxon>Fungi</taxon>
        <taxon>Dikarya</taxon>
        <taxon>Ascomycota</taxon>
        <taxon>Pezizomycotina</taxon>
        <taxon>Leotiomycetes</taxon>
        <taxon>Helotiales</taxon>
        <taxon>Helotiaceae</taxon>
        <taxon>Hymenoscyphus</taxon>
    </lineage>
</organism>
<feature type="region of interest" description="Disordered" evidence="2">
    <location>
        <begin position="322"/>
        <end position="386"/>
    </location>
</feature>
<feature type="compositionally biased region" description="Polar residues" evidence="2">
    <location>
        <begin position="572"/>
        <end position="591"/>
    </location>
</feature>
<feature type="region of interest" description="Disordered" evidence="2">
    <location>
        <begin position="285"/>
        <end position="309"/>
    </location>
</feature>
<feature type="compositionally biased region" description="Polar residues" evidence="2">
    <location>
        <begin position="285"/>
        <end position="294"/>
    </location>
</feature>
<proteinExistence type="predicted"/>
<feature type="compositionally biased region" description="Polar residues" evidence="2">
    <location>
        <begin position="506"/>
        <end position="527"/>
    </location>
</feature>
<feature type="compositionally biased region" description="Polar residues" evidence="2">
    <location>
        <begin position="328"/>
        <end position="349"/>
    </location>
</feature>
<sequence length="890" mass="98725">MDPPHVGFPPQRISQEPFVSSVVSSGTEMNNMNNMNNMNTMNDMNTMDSMNNTNGMITMSSMNGMGLERGLEVGYTCPRCSWGKREHSTRLMSLSTLQKHAQTVHHVQPHAMEQFVSEANRQERRPSAPQTPVPALQPYAPPPQMNASGAMGIQQHQQHQQYNTGPSPQHHVASPHISQAPHYMNPAVPQGFVVHSTDGTNIPQVPAEILEKIPPNYQLVVQQLEPNQMASRPSQFPPSSQAPVGQVNQNPGQYWGPAQVSRSHLVQMPTSFQHTTAPPLGYMTQANTLPVSTQGPGGYNLQPPNQPQGLAQTTLSQQAIPNYPHFTNYHNPPTSIKQGPGTPVQQSPLQKPVHPNASPQNPNADRPIPSGSGARGPGDPKMNPSYDVQNMLRQRSLSFQNQPNATNSQTQPAYRSDLQTSHGLLGVNESGSQGPLLSNVQTVSSTLESINPAQVKMQNTNPPKGKTKQDLNSNAGFTSSAQARKVHTGNAANPTTPPIGSISTTRSGPGTQNHQTGQSGGTQNVQSMSQICSGTESLKANATLARKRQFGSYKENSESTALEDATVKKPRLSSSINPGSISQTPGSSQRSGGLGPNLSANSTRHVLAGPSRVNNMSSPAPNSQQLPNKSRLQPPAHNLGDEQYRQFLKQAHPTCGVDTFSSYEEFRRGIRAAGKSYNNLKRMFQAHWIVEHQDKLKAYGLCPSFDALIDLSKMDQLQTKTYKETWVVELTSLMVARLVKEEQMKRNVHQADLRREFNRREEERVAEEERKKAVLAKREAEYERHVEAEKQKAKEERRRKDEIFKRAEEERKKKRLNEMKERVPEKKALYGMLKASTVGCDPIFQLPDEREFVKDELKECFEAFFHIESITAEDWEFINPSDPHPIYRLD</sequence>
<feature type="compositionally biased region" description="Polar residues" evidence="2">
    <location>
        <begin position="612"/>
        <end position="631"/>
    </location>
</feature>
<keyword evidence="4" id="KW-1185">Reference proteome</keyword>
<comment type="caution">
    <text evidence="3">The sequence shown here is derived from an EMBL/GenBank/DDBJ whole genome shotgun (WGS) entry which is preliminary data.</text>
</comment>
<dbReference type="EMBL" id="CAJVRL010000081">
    <property type="protein sequence ID" value="CAG8957936.1"/>
    <property type="molecule type" value="Genomic_DNA"/>
</dbReference>
<evidence type="ECO:0000256" key="2">
    <source>
        <dbReference type="SAM" id="MobiDB-lite"/>
    </source>
</evidence>
<accession>A0A9N9PSE7</accession>
<gene>
    <name evidence="3" type="ORF">HYFRA_00000278</name>
</gene>